<keyword evidence="4" id="KW-1185">Reference proteome</keyword>
<proteinExistence type="predicted"/>
<feature type="compositionally biased region" description="Low complexity" evidence="1">
    <location>
        <begin position="45"/>
        <end position="63"/>
    </location>
</feature>
<reference evidence="3 4" key="1">
    <citation type="submission" date="2024-10" db="EMBL/GenBank/DDBJ databases">
        <title>Updated reference genomes for cyclostephanoid diatoms.</title>
        <authorList>
            <person name="Roberts W.R."/>
            <person name="Alverson A.J."/>
        </authorList>
    </citation>
    <scope>NUCLEOTIDE SEQUENCE [LARGE SCALE GENOMIC DNA]</scope>
    <source>
        <strain evidence="3 4">AJA276-08</strain>
    </source>
</reference>
<comment type="caution">
    <text evidence="3">The sequence shown here is derived from an EMBL/GenBank/DDBJ whole genome shotgun (WGS) entry which is preliminary data.</text>
</comment>
<dbReference type="EMBL" id="JALLAZ020000508">
    <property type="protein sequence ID" value="KAL3793576.1"/>
    <property type="molecule type" value="Genomic_DNA"/>
</dbReference>
<dbReference type="Proteomes" id="UP001530315">
    <property type="component" value="Unassembled WGS sequence"/>
</dbReference>
<feature type="chain" id="PRO_5044823036" evidence="2">
    <location>
        <begin position="21"/>
        <end position="256"/>
    </location>
</feature>
<evidence type="ECO:0000256" key="2">
    <source>
        <dbReference type="SAM" id="SignalP"/>
    </source>
</evidence>
<sequence>MVASVGISSILLSLAASTRGTVTATAFLHPSVAAKIERAVASAVAMSSTSTSTTAGASSNSKSRMYVPSERDEHYGDNIARYLLDLNEEVASSPHDPSRQPIVRPASQSLMNRVPDYERSSHADNIYADPYGTRTTTTSTSAVDGVVVPSGKGADSAWDGRAVDDQGWSNEEIATYDGWRSDRVRQWRNARTYAAEGFDRFSEVFGDKAYGLNHRFFLHYDDRGRMWLCAEDGCEGTPSEGGRGLMGKIGGMLFGR</sequence>
<evidence type="ECO:0000313" key="4">
    <source>
        <dbReference type="Proteomes" id="UP001530315"/>
    </source>
</evidence>
<accession>A0ABD3Q1S6</accession>
<feature type="signal peptide" evidence="2">
    <location>
        <begin position="1"/>
        <end position="20"/>
    </location>
</feature>
<evidence type="ECO:0000256" key="1">
    <source>
        <dbReference type="SAM" id="MobiDB-lite"/>
    </source>
</evidence>
<keyword evidence="2" id="KW-0732">Signal</keyword>
<organism evidence="3 4">
    <name type="scientific">Stephanodiscus triporus</name>
    <dbReference type="NCBI Taxonomy" id="2934178"/>
    <lineage>
        <taxon>Eukaryota</taxon>
        <taxon>Sar</taxon>
        <taxon>Stramenopiles</taxon>
        <taxon>Ochrophyta</taxon>
        <taxon>Bacillariophyta</taxon>
        <taxon>Coscinodiscophyceae</taxon>
        <taxon>Thalassiosirophycidae</taxon>
        <taxon>Stephanodiscales</taxon>
        <taxon>Stephanodiscaceae</taxon>
        <taxon>Stephanodiscus</taxon>
    </lineage>
</organism>
<protein>
    <submittedName>
        <fullName evidence="3">Uncharacterized protein</fullName>
    </submittedName>
</protein>
<gene>
    <name evidence="3" type="ORF">ACHAW5_002856</name>
</gene>
<evidence type="ECO:0000313" key="3">
    <source>
        <dbReference type="EMBL" id="KAL3793576.1"/>
    </source>
</evidence>
<feature type="region of interest" description="Disordered" evidence="1">
    <location>
        <begin position="45"/>
        <end position="68"/>
    </location>
</feature>
<dbReference type="AlphaFoldDB" id="A0ABD3Q1S6"/>
<name>A0ABD3Q1S6_9STRA</name>